<evidence type="ECO:0000259" key="5">
    <source>
        <dbReference type="PROSITE" id="PS51898"/>
    </source>
</evidence>
<dbReference type="SUPFAM" id="SSF56349">
    <property type="entry name" value="DNA breaking-rejoining enzymes"/>
    <property type="match status" value="1"/>
</dbReference>
<dbReference type="Pfam" id="PF00589">
    <property type="entry name" value="Phage_integrase"/>
    <property type="match status" value="1"/>
</dbReference>
<dbReference type="AlphaFoldDB" id="A0A849KVU6"/>
<dbReference type="PROSITE" id="PS51898">
    <property type="entry name" value="TYR_RECOMBINASE"/>
    <property type="match status" value="1"/>
</dbReference>
<name>A0A849KVU6_9HYPH</name>
<keyword evidence="2" id="KW-0229">DNA integration</keyword>
<dbReference type="GO" id="GO:0006310">
    <property type="term" value="P:DNA recombination"/>
    <property type="evidence" value="ECO:0007669"/>
    <property type="project" value="UniProtKB-KW"/>
</dbReference>
<keyword evidence="4" id="KW-0233">DNA recombination</keyword>
<reference evidence="6 7" key="1">
    <citation type="submission" date="2020-05" db="EMBL/GenBank/DDBJ databases">
        <title>Draft Genome Sequence of Ochrobactrum soli Isolated from Stable Fly Gut.</title>
        <authorList>
            <person name="Pileggi M.T."/>
            <person name="Vazhakkala L.J."/>
            <person name="Wong C.N."/>
        </authorList>
    </citation>
    <scope>NUCLEOTIDE SEQUENCE [LARGE SCALE GENOMIC DNA]</scope>
    <source>
        <strain evidence="6 7">MTP-C0764</strain>
    </source>
</reference>
<organism evidence="6 7">
    <name type="scientific">Ochrobactrum soli</name>
    <dbReference type="NCBI Taxonomy" id="2448455"/>
    <lineage>
        <taxon>Bacteria</taxon>
        <taxon>Pseudomonadati</taxon>
        <taxon>Pseudomonadota</taxon>
        <taxon>Alphaproteobacteria</taxon>
        <taxon>Hyphomicrobiales</taxon>
        <taxon>Brucellaceae</taxon>
        <taxon>Brucella/Ochrobactrum group</taxon>
        <taxon>Ochrobactrum</taxon>
    </lineage>
</organism>
<dbReference type="PANTHER" id="PTHR30349:SF41">
    <property type="entry name" value="INTEGRASE_RECOMBINASE PROTEIN MJ0367-RELATED"/>
    <property type="match status" value="1"/>
</dbReference>
<dbReference type="GO" id="GO:0003677">
    <property type="term" value="F:DNA binding"/>
    <property type="evidence" value="ECO:0007669"/>
    <property type="project" value="UniProtKB-KW"/>
</dbReference>
<comment type="similarity">
    <text evidence="1">Belongs to the 'phage' integrase family.</text>
</comment>
<gene>
    <name evidence="6" type="ORF">HKX02_15985</name>
</gene>
<accession>A0A849KVU6</accession>
<keyword evidence="3" id="KW-0238">DNA-binding</keyword>
<evidence type="ECO:0000313" key="7">
    <source>
        <dbReference type="Proteomes" id="UP000574931"/>
    </source>
</evidence>
<evidence type="ECO:0000256" key="4">
    <source>
        <dbReference type="ARBA" id="ARBA00023172"/>
    </source>
</evidence>
<comment type="caution">
    <text evidence="6">The sequence shown here is derived from an EMBL/GenBank/DDBJ whole genome shotgun (WGS) entry which is preliminary data.</text>
</comment>
<dbReference type="InterPro" id="IPR011010">
    <property type="entry name" value="DNA_brk_join_enz"/>
</dbReference>
<dbReference type="InterPro" id="IPR013762">
    <property type="entry name" value="Integrase-like_cat_sf"/>
</dbReference>
<dbReference type="PANTHER" id="PTHR30349">
    <property type="entry name" value="PHAGE INTEGRASE-RELATED"/>
    <property type="match status" value="1"/>
</dbReference>
<dbReference type="EMBL" id="JABFCY010000010">
    <property type="protein sequence ID" value="NNU61734.1"/>
    <property type="molecule type" value="Genomic_DNA"/>
</dbReference>
<proteinExistence type="inferred from homology"/>
<feature type="domain" description="Tyr recombinase" evidence="5">
    <location>
        <begin position="216"/>
        <end position="407"/>
    </location>
</feature>
<dbReference type="GO" id="GO:0015074">
    <property type="term" value="P:DNA integration"/>
    <property type="evidence" value="ECO:0007669"/>
    <property type="project" value="UniProtKB-KW"/>
</dbReference>
<evidence type="ECO:0000256" key="3">
    <source>
        <dbReference type="ARBA" id="ARBA00023125"/>
    </source>
</evidence>
<dbReference type="InterPro" id="IPR002104">
    <property type="entry name" value="Integrase_catalytic"/>
</dbReference>
<evidence type="ECO:0000256" key="1">
    <source>
        <dbReference type="ARBA" id="ARBA00008857"/>
    </source>
</evidence>
<sequence>MRFSMGGQQIRKSLGTEDETEAQRRAMEIWHEANYRNKNGLLPQAKPFATVAEEFIEHIGKEAERGERSAYHPQHWPPVIRRYFVGFFGNRAIENIREADLERYLDWRRQYWVTGPGKDIDKIRYERNGIIFARTVKHSIPSLSRQRGELVILRTLFRQASKWGYVGQLEMPEIRVLRRVDNRRPSFTPDEYAKLIQISEQRIYETAATTKHIKAKDGREWTLTRMDRHTMSDRTKLHAYIEIAANTGMRPTEMKNLNWGDVLGFREIKDKPIGEMDIRLRVRGKGKSGTLVPLFGAIPWFLQLWNLFVQECEREPDDADPVFADHKGNRIQSFKKGFGELLKASGLETDHRGVRRTSYSLRHYYISSLIAQGVSVHDVARNTRTSIQMIDKHYAQVSVEQIKDNLRPGQTEW</sequence>
<protein>
    <submittedName>
        <fullName evidence="6">Tyrosine-type recombinase/integrase</fullName>
    </submittedName>
</protein>
<dbReference type="Proteomes" id="UP000574931">
    <property type="component" value="Unassembled WGS sequence"/>
</dbReference>
<dbReference type="Gene3D" id="1.10.443.10">
    <property type="entry name" value="Intergrase catalytic core"/>
    <property type="match status" value="1"/>
</dbReference>
<keyword evidence="7" id="KW-1185">Reference proteome</keyword>
<evidence type="ECO:0000313" key="6">
    <source>
        <dbReference type="EMBL" id="NNU61734.1"/>
    </source>
</evidence>
<dbReference type="InterPro" id="IPR050090">
    <property type="entry name" value="Tyrosine_recombinase_XerCD"/>
</dbReference>
<evidence type="ECO:0000256" key="2">
    <source>
        <dbReference type="ARBA" id="ARBA00022908"/>
    </source>
</evidence>